<feature type="transmembrane region" description="Helical" evidence="2">
    <location>
        <begin position="308"/>
        <end position="327"/>
    </location>
</feature>
<evidence type="ECO:0000256" key="2">
    <source>
        <dbReference type="SAM" id="Phobius"/>
    </source>
</evidence>
<sequence>MELAAASASPRVENLIQGERGLVNQFRSKKKHYLIWSLILALLAAVSFLLSSWSQLGCEESTPRKTTHGLTCEYQWNFGDFHCETYCCNPSGATRGDECLVCWGDGYCNLFGCAVPQTKWEYIFGEVWGVSGSVFTYIVLMLILLYARACCKSNTRERKVLTRMACAFVFGVLIFFSGYVMYLFTDCHQTFRGLSDVFLALGFGLMLYCFIFLLRWVTFNTAAGRLDELLQRISQAARRDDGEVLVVELSEERLRSFWQAQLDDETLVTSINVTQTAWSGRCLTWFGLIIIVLMPILFAWVFTARAQFFFGIVWLHLVVMLGYSYSLRSSFLQRWQHRRHVARKLADLQAESVVLFHNVLAEAEGEEARQQDVAFMSAAFFGDVQVFMPHVTSEDRLIWTFFTRTSLVETSPGLWQICFHTSFRRSTQTLLQSTETAVAAGTWPVYGRYGHGPDVRGRAEVRPLGAARRAEGSKLARSPRGLSLRSGVKEKNKKIPTETLGP</sequence>
<reference evidence="3 4" key="1">
    <citation type="submission" date="2024-02" db="EMBL/GenBank/DDBJ databases">
        <authorList>
            <person name="Chen Y."/>
            <person name="Shah S."/>
            <person name="Dougan E. K."/>
            <person name="Thang M."/>
            <person name="Chan C."/>
        </authorList>
    </citation>
    <scope>NUCLEOTIDE SEQUENCE [LARGE SCALE GENOMIC DNA]</scope>
</reference>
<accession>A0ABP0NDY6</accession>
<proteinExistence type="predicted"/>
<evidence type="ECO:0000313" key="4">
    <source>
        <dbReference type="Proteomes" id="UP001642484"/>
    </source>
</evidence>
<keyword evidence="2" id="KW-0472">Membrane</keyword>
<organism evidence="3 4">
    <name type="scientific">Durusdinium trenchii</name>
    <dbReference type="NCBI Taxonomy" id="1381693"/>
    <lineage>
        <taxon>Eukaryota</taxon>
        <taxon>Sar</taxon>
        <taxon>Alveolata</taxon>
        <taxon>Dinophyceae</taxon>
        <taxon>Suessiales</taxon>
        <taxon>Symbiodiniaceae</taxon>
        <taxon>Durusdinium</taxon>
    </lineage>
</organism>
<keyword evidence="2" id="KW-0812">Transmembrane</keyword>
<dbReference type="EMBL" id="CAXAMN010021662">
    <property type="protein sequence ID" value="CAK9061995.1"/>
    <property type="molecule type" value="Genomic_DNA"/>
</dbReference>
<feature type="transmembrane region" description="Helical" evidence="2">
    <location>
        <begin position="33"/>
        <end position="53"/>
    </location>
</feature>
<keyword evidence="4" id="KW-1185">Reference proteome</keyword>
<feature type="compositionally biased region" description="Basic and acidic residues" evidence="1">
    <location>
        <begin position="487"/>
        <end position="496"/>
    </location>
</feature>
<evidence type="ECO:0000313" key="3">
    <source>
        <dbReference type="EMBL" id="CAK9061995.1"/>
    </source>
</evidence>
<keyword evidence="2" id="KW-1133">Transmembrane helix</keyword>
<feature type="transmembrane region" description="Helical" evidence="2">
    <location>
        <begin position="160"/>
        <end position="185"/>
    </location>
</feature>
<name>A0ABP0NDY6_9DINO</name>
<evidence type="ECO:0000256" key="1">
    <source>
        <dbReference type="SAM" id="MobiDB-lite"/>
    </source>
</evidence>
<feature type="transmembrane region" description="Helical" evidence="2">
    <location>
        <begin position="127"/>
        <end position="148"/>
    </location>
</feature>
<dbReference type="Proteomes" id="UP001642484">
    <property type="component" value="Unassembled WGS sequence"/>
</dbReference>
<feature type="transmembrane region" description="Helical" evidence="2">
    <location>
        <begin position="197"/>
        <end position="217"/>
    </location>
</feature>
<protein>
    <recommendedName>
        <fullName evidence="5">Transmembrane protein</fullName>
    </recommendedName>
</protein>
<feature type="region of interest" description="Disordered" evidence="1">
    <location>
        <begin position="466"/>
        <end position="502"/>
    </location>
</feature>
<feature type="transmembrane region" description="Helical" evidence="2">
    <location>
        <begin position="282"/>
        <end position="302"/>
    </location>
</feature>
<evidence type="ECO:0008006" key="5">
    <source>
        <dbReference type="Google" id="ProtNLM"/>
    </source>
</evidence>
<comment type="caution">
    <text evidence="3">The sequence shown here is derived from an EMBL/GenBank/DDBJ whole genome shotgun (WGS) entry which is preliminary data.</text>
</comment>
<gene>
    <name evidence="3" type="ORF">CCMP2556_LOCUS30489</name>
</gene>